<dbReference type="EMBL" id="OU895880">
    <property type="protein sequence ID" value="CAG9810540.1"/>
    <property type="molecule type" value="Genomic_DNA"/>
</dbReference>
<dbReference type="OrthoDB" id="5565075at2759"/>
<evidence type="ECO:0000256" key="5">
    <source>
        <dbReference type="ARBA" id="ARBA00023180"/>
    </source>
</evidence>
<reference evidence="10" key="1">
    <citation type="submission" date="2022-01" db="EMBL/GenBank/DDBJ databases">
        <authorList>
            <person name="King R."/>
        </authorList>
    </citation>
    <scope>NUCLEOTIDE SEQUENCE</scope>
</reference>
<dbReference type="PANTHER" id="PTHR24260">
    <property type="match status" value="1"/>
</dbReference>
<dbReference type="CDD" id="cd00190">
    <property type="entry name" value="Tryp_SPc"/>
    <property type="match status" value="1"/>
</dbReference>
<feature type="signal peptide" evidence="8">
    <location>
        <begin position="1"/>
        <end position="18"/>
    </location>
</feature>
<evidence type="ECO:0000256" key="1">
    <source>
        <dbReference type="ARBA" id="ARBA00004613"/>
    </source>
</evidence>
<dbReference type="PANTHER" id="PTHR24260:SF148">
    <property type="entry name" value="IP09309P-RELATED"/>
    <property type="match status" value="1"/>
</dbReference>
<keyword evidence="7" id="KW-0645">Protease</keyword>
<evidence type="ECO:0000259" key="9">
    <source>
        <dbReference type="PROSITE" id="PS50240"/>
    </source>
</evidence>
<dbReference type="InterPro" id="IPR051333">
    <property type="entry name" value="CLIP_Serine_Protease"/>
</dbReference>
<dbReference type="InterPro" id="IPR018114">
    <property type="entry name" value="TRYPSIN_HIS"/>
</dbReference>
<dbReference type="SUPFAM" id="SSF50494">
    <property type="entry name" value="Trypsin-like serine proteases"/>
    <property type="match status" value="1"/>
</dbReference>
<keyword evidence="3 8" id="KW-0732">Signal</keyword>
<keyword evidence="2" id="KW-0964">Secreted</keyword>
<keyword evidence="7" id="KW-0378">Hydrolase</keyword>
<accession>A0A9N9WV74</accession>
<dbReference type="Gene3D" id="2.40.10.10">
    <property type="entry name" value="Trypsin-like serine proteases"/>
    <property type="match status" value="2"/>
</dbReference>
<feature type="domain" description="Peptidase S1" evidence="9">
    <location>
        <begin position="62"/>
        <end position="302"/>
    </location>
</feature>
<dbReference type="GO" id="GO:0005576">
    <property type="term" value="C:extracellular region"/>
    <property type="evidence" value="ECO:0007669"/>
    <property type="project" value="UniProtKB-SubCell"/>
</dbReference>
<proteinExistence type="inferred from homology"/>
<dbReference type="GO" id="GO:0006508">
    <property type="term" value="P:proteolysis"/>
    <property type="evidence" value="ECO:0007669"/>
    <property type="project" value="UniProtKB-KW"/>
</dbReference>
<dbReference type="InterPro" id="IPR033116">
    <property type="entry name" value="TRYPSIN_SER"/>
</dbReference>
<dbReference type="PROSITE" id="PS50240">
    <property type="entry name" value="TRYPSIN_DOM"/>
    <property type="match status" value="1"/>
</dbReference>
<feature type="chain" id="PRO_5040352175" description="Peptidase S1 domain-containing protein" evidence="8">
    <location>
        <begin position="19"/>
        <end position="346"/>
    </location>
</feature>
<dbReference type="InterPro" id="IPR001254">
    <property type="entry name" value="Trypsin_dom"/>
</dbReference>
<sequence length="346" mass="37205">MSIKICLALLCSLVLNKCEELEIPQEYIDAKSPMESQFYLRIIDSNFPGLYDNVLASIEARIAGGESTNAEKFPYQVLMYMIDKNGSNFICGGSLITYEWVLTAAHCLHGFVSIAVFLGVSDRINGPTVWSGNVTSRNQLFVHPQYIPTSHANDIALIRLEGIDAGILDNSNVATVAIPTHAEANISLIGMRGTVSGFGSTSDTNKASIDLRFVTMPIISNQQCQMTFGNFIRPTNLCMSGNGGRSVCSGDSGGPLVAEISPGEIVQVGVVSFGHKHGCTLGHPGVFTRISNYLKWIESHTGKIQRTPSSSTIGPVGGSHLDGNSAVHIVIGKIFLLLTIVTHFML</sequence>
<dbReference type="FunFam" id="2.40.10.10:FF:000068">
    <property type="entry name" value="transmembrane protease serine 2"/>
    <property type="match status" value="1"/>
</dbReference>
<name>A0A9N9WV74_9DIPT</name>
<evidence type="ECO:0000256" key="7">
    <source>
        <dbReference type="RuleBase" id="RU363034"/>
    </source>
</evidence>
<evidence type="ECO:0000256" key="6">
    <source>
        <dbReference type="ARBA" id="ARBA00024195"/>
    </source>
</evidence>
<organism evidence="10 11">
    <name type="scientific">Chironomus riparius</name>
    <dbReference type="NCBI Taxonomy" id="315576"/>
    <lineage>
        <taxon>Eukaryota</taxon>
        <taxon>Metazoa</taxon>
        <taxon>Ecdysozoa</taxon>
        <taxon>Arthropoda</taxon>
        <taxon>Hexapoda</taxon>
        <taxon>Insecta</taxon>
        <taxon>Pterygota</taxon>
        <taxon>Neoptera</taxon>
        <taxon>Endopterygota</taxon>
        <taxon>Diptera</taxon>
        <taxon>Nematocera</taxon>
        <taxon>Chironomoidea</taxon>
        <taxon>Chironomidae</taxon>
        <taxon>Chironominae</taxon>
        <taxon>Chironomus</taxon>
    </lineage>
</organism>
<keyword evidence="7" id="KW-0720">Serine protease</keyword>
<reference evidence="10" key="2">
    <citation type="submission" date="2022-10" db="EMBL/GenBank/DDBJ databases">
        <authorList>
            <consortium name="ENA_rothamsted_submissions"/>
            <consortium name="culmorum"/>
            <person name="King R."/>
        </authorList>
    </citation>
    <scope>NUCLEOTIDE SEQUENCE</scope>
</reference>
<dbReference type="GO" id="GO:0004252">
    <property type="term" value="F:serine-type endopeptidase activity"/>
    <property type="evidence" value="ECO:0007669"/>
    <property type="project" value="InterPro"/>
</dbReference>
<keyword evidence="11" id="KW-1185">Reference proteome</keyword>
<dbReference type="SMART" id="SM00020">
    <property type="entry name" value="Tryp_SPc"/>
    <property type="match status" value="1"/>
</dbReference>
<comment type="similarity">
    <text evidence="6">Belongs to the peptidase S1 family. CLIP subfamily.</text>
</comment>
<dbReference type="InterPro" id="IPR001314">
    <property type="entry name" value="Peptidase_S1A"/>
</dbReference>
<gene>
    <name evidence="10" type="ORF">CHIRRI_LOCUS13353</name>
</gene>
<keyword evidence="4" id="KW-1015">Disulfide bond</keyword>
<dbReference type="InterPro" id="IPR043504">
    <property type="entry name" value="Peptidase_S1_PA_chymotrypsin"/>
</dbReference>
<dbReference type="InterPro" id="IPR009003">
    <property type="entry name" value="Peptidase_S1_PA"/>
</dbReference>
<dbReference type="Pfam" id="PF00089">
    <property type="entry name" value="Trypsin"/>
    <property type="match status" value="1"/>
</dbReference>
<evidence type="ECO:0000256" key="8">
    <source>
        <dbReference type="SAM" id="SignalP"/>
    </source>
</evidence>
<keyword evidence="5" id="KW-0325">Glycoprotein</keyword>
<dbReference type="Proteomes" id="UP001153620">
    <property type="component" value="Chromosome 4"/>
</dbReference>
<dbReference type="PROSITE" id="PS00135">
    <property type="entry name" value="TRYPSIN_SER"/>
    <property type="match status" value="1"/>
</dbReference>
<evidence type="ECO:0000256" key="3">
    <source>
        <dbReference type="ARBA" id="ARBA00022729"/>
    </source>
</evidence>
<comment type="subcellular location">
    <subcellularLocation>
        <location evidence="1">Secreted</location>
    </subcellularLocation>
</comment>
<dbReference type="PRINTS" id="PR00722">
    <property type="entry name" value="CHYMOTRYPSIN"/>
</dbReference>
<evidence type="ECO:0000256" key="2">
    <source>
        <dbReference type="ARBA" id="ARBA00022525"/>
    </source>
</evidence>
<evidence type="ECO:0000256" key="4">
    <source>
        <dbReference type="ARBA" id="ARBA00023157"/>
    </source>
</evidence>
<evidence type="ECO:0000313" key="10">
    <source>
        <dbReference type="EMBL" id="CAG9810540.1"/>
    </source>
</evidence>
<dbReference type="PROSITE" id="PS00134">
    <property type="entry name" value="TRYPSIN_HIS"/>
    <property type="match status" value="1"/>
</dbReference>
<dbReference type="AlphaFoldDB" id="A0A9N9WV74"/>
<dbReference type="FunFam" id="2.40.10.10:FF:000054">
    <property type="entry name" value="Complement C1r subcomponent"/>
    <property type="match status" value="1"/>
</dbReference>
<evidence type="ECO:0000313" key="11">
    <source>
        <dbReference type="Proteomes" id="UP001153620"/>
    </source>
</evidence>
<protein>
    <recommendedName>
        <fullName evidence="9">Peptidase S1 domain-containing protein</fullName>
    </recommendedName>
</protein>